<dbReference type="Pfam" id="PF14175">
    <property type="entry name" value="YaaC"/>
    <property type="match status" value="1"/>
</dbReference>
<dbReference type="Proteomes" id="UP001500307">
    <property type="component" value="Unassembled WGS sequence"/>
</dbReference>
<accession>A0ABP8S5D3</accession>
<evidence type="ECO:0000313" key="2">
    <source>
        <dbReference type="Proteomes" id="UP001500307"/>
    </source>
</evidence>
<sequence>MRFRDERAVWSDLRATRHAPPGGAAVHPERRSTYVAALQQAEELFRAAETSGPASSPLLLFYGLSQAGRALTAAAAVLQGDDWQLSGHGIKAACMSADLPKINVMTPPKADKTSFVRLSRLLDSPVWTGADPVTLAQLWDAIPGMAEHPLGTDDKRRSPLEAVPNSPQDGHQIVSALVSGFPHHLASVSATRADFDAFMASYPTALGYIPVVDQTGKPQYHDYADTHGLSVQMSWEAGTTYPVAEDVRIARINAVVRHYARGHFYLFAQTIAGGKPLHPLMTWWTVLYTLSMLARYQPSEWSHCIDINSSPFASVLEHLLDEARTVVPDLVLTTLETVAT</sequence>
<protein>
    <recommendedName>
        <fullName evidence="3">YaaC-like protein</fullName>
    </recommendedName>
</protein>
<gene>
    <name evidence="1" type="ORF">GCM10023176_00130</name>
</gene>
<name>A0ABP8S5D3_9ACTN</name>
<dbReference type="InterPro" id="IPR026988">
    <property type="entry name" value="YaaC-like"/>
</dbReference>
<reference evidence="2" key="1">
    <citation type="journal article" date="2019" name="Int. J. Syst. Evol. Microbiol.">
        <title>The Global Catalogue of Microorganisms (GCM) 10K type strain sequencing project: providing services to taxonomists for standard genome sequencing and annotation.</title>
        <authorList>
            <consortium name="The Broad Institute Genomics Platform"/>
            <consortium name="The Broad Institute Genome Sequencing Center for Infectious Disease"/>
            <person name="Wu L."/>
            <person name="Ma J."/>
        </authorList>
    </citation>
    <scope>NUCLEOTIDE SEQUENCE [LARGE SCALE GENOMIC DNA]</scope>
    <source>
        <strain evidence="2">JCM 3175</strain>
    </source>
</reference>
<evidence type="ECO:0008006" key="3">
    <source>
        <dbReference type="Google" id="ProtNLM"/>
    </source>
</evidence>
<proteinExistence type="predicted"/>
<dbReference type="EMBL" id="BAABGU010000001">
    <property type="protein sequence ID" value="GAA4561476.1"/>
    <property type="molecule type" value="Genomic_DNA"/>
</dbReference>
<evidence type="ECO:0000313" key="1">
    <source>
        <dbReference type="EMBL" id="GAA4561476.1"/>
    </source>
</evidence>
<comment type="caution">
    <text evidence="1">The sequence shown here is derived from an EMBL/GenBank/DDBJ whole genome shotgun (WGS) entry which is preliminary data.</text>
</comment>
<keyword evidence="2" id="KW-1185">Reference proteome</keyword>
<organism evidence="1 2">
    <name type="scientific">Micromonospora coerulea</name>
    <dbReference type="NCBI Taxonomy" id="47856"/>
    <lineage>
        <taxon>Bacteria</taxon>
        <taxon>Bacillati</taxon>
        <taxon>Actinomycetota</taxon>
        <taxon>Actinomycetes</taxon>
        <taxon>Micromonosporales</taxon>
        <taxon>Micromonosporaceae</taxon>
        <taxon>Micromonospora</taxon>
    </lineage>
</organism>